<keyword evidence="4 15" id="KW-1048">Host nucleus</keyword>
<gene>
    <name evidence="15" type="primary">L2</name>
</gene>
<evidence type="ECO:0000256" key="13">
    <source>
        <dbReference type="ARBA" id="ARBA00023157"/>
    </source>
</evidence>
<keyword evidence="11 15" id="KW-1176">Cytoplasmic inwards viral transport</keyword>
<evidence type="ECO:0000256" key="9">
    <source>
        <dbReference type="ARBA" id="ARBA00022952"/>
    </source>
</evidence>
<name>A0A385PNH3_9PAPI</name>
<evidence type="ECO:0000256" key="11">
    <source>
        <dbReference type="ARBA" id="ARBA00023120"/>
    </source>
</evidence>
<comment type="subunit">
    <text evidence="15">Interacts with major capsid protein L1. Interacts with E2; this interaction inhibits E2 transcriptional activity but not the DNA replication function E2. Interacts with host HSPA8; this interaction is required for L2 nuclear translocation. Interacts with host importins KPNB2 and KPNB3. Forms a complex with importin alpha2-beta1 heterodimers via interaction with the importin alpha2 adapter. Interacts with host DYNLT1; this interaction is essential for virus intracellular transport during entry. Interacts (via C-terminus) with host retromer subunits VPS35 AND VPS29.</text>
</comment>
<keyword evidence="2 15" id="KW-0597">Phosphoprotein</keyword>
<keyword evidence="5 15" id="KW-0945">Host-virus interaction</keyword>
<keyword evidence="13 15" id="KW-1015">Disulfide bond</keyword>
<reference evidence="16" key="1">
    <citation type="journal article" date="2018" name="Nat. Med.">
        <title>Expanded skin virome in DOCK8-deficient patients.</title>
        <authorList>
            <consortium name="NISC Comparative Sequencing Program"/>
            <person name="Tirosh O."/>
            <person name="Conlan S."/>
            <person name="Deming C."/>
            <person name="Lee-Lin S.Q."/>
            <person name="Huang X."/>
            <person name="Su H.C."/>
            <person name="Freeman A.F."/>
            <person name="Segre J.A."/>
            <person name="Kong H.H."/>
        </authorList>
    </citation>
    <scope>NUCLEOTIDE SEQUENCE</scope>
    <source>
        <strain evidence="16">HPV-mSK_002</strain>
    </source>
</reference>
<proteinExistence type="inferred from homology"/>
<comment type="PTM">
    <text evidence="15">Highly phosphorylated.</text>
</comment>
<comment type="caution">
    <text evidence="15">Lacks conserved residue(s) required for the propagation of feature annotation.</text>
</comment>
<evidence type="ECO:0000256" key="4">
    <source>
        <dbReference type="ARBA" id="ARBA00022562"/>
    </source>
</evidence>
<dbReference type="GO" id="GO:0075732">
    <property type="term" value="P:viral penetration into host nucleus"/>
    <property type="evidence" value="ECO:0007669"/>
    <property type="project" value="UniProtKB-KW"/>
</dbReference>
<evidence type="ECO:0000256" key="7">
    <source>
        <dbReference type="ARBA" id="ARBA00022844"/>
    </source>
</evidence>
<keyword evidence="3 15" id="KW-0167">Capsid protein</keyword>
<dbReference type="GO" id="GO:0075521">
    <property type="term" value="P:microtubule-dependent intracellular transport of viral material towards nucleus"/>
    <property type="evidence" value="ECO:0007669"/>
    <property type="project" value="UniProtKB-UniRule"/>
</dbReference>
<keyword evidence="14 15" id="KW-1160">Virus entry into host cell</keyword>
<evidence type="ECO:0000256" key="8">
    <source>
        <dbReference type="ARBA" id="ARBA00022921"/>
    </source>
</evidence>
<keyword evidence="10" id="KW-1039">Host endosome</keyword>
<keyword evidence="9 15" id="KW-1177">Microtubular inwards viral transport</keyword>
<accession>A0A385PNH3</accession>
<evidence type="ECO:0000256" key="5">
    <source>
        <dbReference type="ARBA" id="ARBA00022581"/>
    </source>
</evidence>
<evidence type="ECO:0000256" key="15">
    <source>
        <dbReference type="HAMAP-Rule" id="MF_04003"/>
    </source>
</evidence>
<feature type="disulfide bond" evidence="15">
    <location>
        <begin position="18"/>
        <end position="24"/>
    </location>
</feature>
<dbReference type="GO" id="GO:0042025">
    <property type="term" value="C:host cell nucleus"/>
    <property type="evidence" value="ECO:0007669"/>
    <property type="project" value="UniProtKB-SubCell"/>
</dbReference>
<evidence type="ECO:0000256" key="14">
    <source>
        <dbReference type="ARBA" id="ARBA00023296"/>
    </source>
</evidence>
<comment type="similarity">
    <text evidence="15">Belongs to the papillomaviridae L2 protein family.</text>
</comment>
<dbReference type="Pfam" id="PF00513">
    <property type="entry name" value="Late_protein_L2"/>
    <property type="match status" value="1"/>
</dbReference>
<dbReference type="GO" id="GO:0019028">
    <property type="term" value="C:viral capsid"/>
    <property type="evidence" value="ECO:0007669"/>
    <property type="project" value="UniProtKB-UniRule"/>
</dbReference>
<evidence type="ECO:0000256" key="12">
    <source>
        <dbReference type="ARBA" id="ARBA00023125"/>
    </source>
</evidence>
<sequence length="504" mass="55663">MNRVRRKRASPADLYKSCALGGDCIPDVQNKIEGNTLADKLLKWFGSIIYLGNLGIGTGKGTGGQYGYNTFGGTRPAIRATPVRPALPTDTVISGEILPVTPFDSAIVPLTDGLPEPAVIDIPGSGPGLPAEDVTVTTTIDPVSETTGIGEHPAVINTADNVAQLDVQLQPPPPKRILLDESVQNTTTPLYTHASHVDADYNVFVDAQLNGEHIGHMEEIELQEINLREEFEIDEGPKRSTPLSRRVISRTRDLYHRFVEQVPARDVFVQSRPSVTFEFENPAFTEDVDDVFEKEVKQVAETSSQQYKDVTRLSDIRYSESPKGTVRVSRLGQRPGMTTRSGLQIGRRVHFYTDLSPIPSDTLELQTLGEFSHESTIVDELTSSTFINPFEQPISGSLEFSEDILLDTLNEHFADSHIVLTTTDTEGDTLDIPTLPPGVTVRIYATDYANSLNVFYPVSSTTSILYPDTPIVPLHPSTDVTVIYNDYDLHPSFVRRKRKRPSFV</sequence>
<comment type="function">
    <text evidence="15">Minor protein of the capsid that localizes along the inner surface of the virion, within the central cavities beneath the L1 pentamers. Plays a role in capsid stabilization through interaction with the major capsid protein L1. Once the virion enters the host cell, L2 escorts the genomic DNA into the nucleus by promoting escape from the endosomal compartments and traffic through the host Golgi network. Mechanistically, the C-terminus of L2 possesses a cell-penetrating peptide that protudes from the host endosome, interacts with host cytoplasmic retromer cargo and thereby mediates the capsid delivery to the host trans-Golgi network. Plays a role through its interaction with host dynein in the intracellular microtubule-dependent transport of viral capsid toward the nucleus. Mediates the viral genome import into the nucleus through binding to host importins. Once within the nucleus, L2 localizes viral genomes to host PML bodies in order to activate early gene expression for establishment of infection. Later on, promotes late gene expression by interacting with the viral E2 protein and by inhibiting its transcriptional activation functions. During virion assembly, encapsidates the genome by direct interaction with the viral DNA.</text>
</comment>
<evidence type="ECO:0000256" key="6">
    <source>
        <dbReference type="ARBA" id="ARBA00022812"/>
    </source>
</evidence>
<keyword evidence="7 15" id="KW-0946">Virion</keyword>
<dbReference type="GO" id="GO:0046718">
    <property type="term" value="P:symbiont entry into host cell"/>
    <property type="evidence" value="ECO:0007669"/>
    <property type="project" value="UniProtKB-KW"/>
</dbReference>
<evidence type="ECO:0000256" key="10">
    <source>
        <dbReference type="ARBA" id="ARBA00023046"/>
    </source>
</evidence>
<evidence type="ECO:0000313" key="16">
    <source>
        <dbReference type="EMBL" id="AYA94773.1"/>
    </source>
</evidence>
<dbReference type="GO" id="GO:0005198">
    <property type="term" value="F:structural molecule activity"/>
    <property type="evidence" value="ECO:0007669"/>
    <property type="project" value="UniProtKB-UniRule"/>
</dbReference>
<dbReference type="HAMAP" id="MF_04003">
    <property type="entry name" value="PPV_L2"/>
    <property type="match status" value="1"/>
</dbReference>
<evidence type="ECO:0000256" key="2">
    <source>
        <dbReference type="ARBA" id="ARBA00022553"/>
    </source>
</evidence>
<keyword evidence="12 15" id="KW-0238">DNA-binding</keyword>
<evidence type="ECO:0000256" key="1">
    <source>
        <dbReference type="ARBA" id="ARBA00022524"/>
    </source>
</evidence>
<evidence type="ECO:0000256" key="3">
    <source>
        <dbReference type="ARBA" id="ARBA00022561"/>
    </source>
</evidence>
<organism evidence="16">
    <name type="scientific">Human papillomavirus</name>
    <dbReference type="NCBI Taxonomy" id="10566"/>
    <lineage>
        <taxon>Viruses</taxon>
        <taxon>Monodnaviria</taxon>
        <taxon>Shotokuvirae</taxon>
        <taxon>Cossaviricota</taxon>
        <taxon>Papovaviricetes</taxon>
        <taxon>Zurhausenvirales</taxon>
        <taxon>Papillomaviridae</taxon>
    </lineage>
</organism>
<dbReference type="EMBL" id="MH777153">
    <property type="protein sequence ID" value="AYA94773.1"/>
    <property type="molecule type" value="Genomic_DNA"/>
</dbReference>
<dbReference type="InterPro" id="IPR000784">
    <property type="entry name" value="Late_L2"/>
</dbReference>
<comment type="subcellular location">
    <subcellularLocation>
        <location evidence="15">Virion</location>
    </subcellularLocation>
    <subcellularLocation>
        <location evidence="15">Host nucleus</location>
    </subcellularLocation>
</comment>
<keyword evidence="1 15" id="KW-1163">Viral penetration into host nucleus</keyword>
<protein>
    <recommendedName>
        <fullName evidence="15">Minor capsid protein L2</fullName>
    </recommendedName>
</protein>
<keyword evidence="8 15" id="KW-0426">Late protein</keyword>
<dbReference type="GO" id="GO:0043657">
    <property type="term" value="C:host cell"/>
    <property type="evidence" value="ECO:0007669"/>
    <property type="project" value="GOC"/>
</dbReference>
<keyword evidence="6" id="KW-1040">Host Golgi apparatus</keyword>
<dbReference type="GO" id="GO:0003677">
    <property type="term" value="F:DNA binding"/>
    <property type="evidence" value="ECO:0007669"/>
    <property type="project" value="UniProtKB-UniRule"/>
</dbReference>